<evidence type="ECO:0000256" key="3">
    <source>
        <dbReference type="ARBA" id="ARBA00023212"/>
    </source>
</evidence>
<proteinExistence type="inferred from homology"/>
<evidence type="ECO:0000256" key="1">
    <source>
        <dbReference type="ARBA" id="ARBA00004245"/>
    </source>
</evidence>
<keyword evidence="8" id="KW-1185">Reference proteome</keyword>
<reference evidence="7 9" key="2">
    <citation type="submission" date="2018-03" db="EMBL/GenBank/DDBJ databases">
        <authorList>
            <person name="Fogelqvist J."/>
        </authorList>
    </citation>
    <scope>NUCLEOTIDE SEQUENCE [LARGE SCALE GENOMIC DNA]</scope>
</reference>
<dbReference type="PANTHER" id="PTHR46126">
    <property type="entry name" value="DYNACTIN SUBUNIT 5"/>
    <property type="match status" value="1"/>
</dbReference>
<dbReference type="Proteomes" id="UP000039324">
    <property type="component" value="Unassembled WGS sequence"/>
</dbReference>
<dbReference type="STRING" id="37360.A0A0G4J4G2"/>
<dbReference type="InterPro" id="IPR047125">
    <property type="entry name" value="DCTN5"/>
</dbReference>
<protein>
    <recommendedName>
        <fullName evidence="5">Dynactin subunit 5</fullName>
    </recommendedName>
</protein>
<organism evidence="6 8">
    <name type="scientific">Plasmodiophora brassicae</name>
    <name type="common">Clubroot disease agent</name>
    <dbReference type="NCBI Taxonomy" id="37360"/>
    <lineage>
        <taxon>Eukaryota</taxon>
        <taxon>Sar</taxon>
        <taxon>Rhizaria</taxon>
        <taxon>Endomyxa</taxon>
        <taxon>Phytomyxea</taxon>
        <taxon>Plasmodiophorida</taxon>
        <taxon>Plasmodiophoridae</taxon>
        <taxon>Plasmodiophora</taxon>
    </lineage>
</organism>
<dbReference type="OMA" id="WCKQEYL"/>
<accession>A0A0G4J4G2</accession>
<dbReference type="AlphaFoldDB" id="A0A0G4J4G2"/>
<dbReference type="GO" id="GO:0005869">
    <property type="term" value="C:dynactin complex"/>
    <property type="evidence" value="ECO:0007669"/>
    <property type="project" value="TreeGrafter"/>
</dbReference>
<keyword evidence="7" id="KW-0496">Mitochondrion</keyword>
<dbReference type="EMBL" id="CDSF01000122">
    <property type="protein sequence ID" value="CEP02244.1"/>
    <property type="molecule type" value="Genomic_DNA"/>
</dbReference>
<evidence type="ECO:0000256" key="2">
    <source>
        <dbReference type="ARBA" id="ARBA00022490"/>
    </source>
</evidence>
<reference evidence="6 8" key="1">
    <citation type="submission" date="2015-02" db="EMBL/GenBank/DDBJ databases">
        <authorList>
            <person name="Chooi Y.-H."/>
        </authorList>
    </citation>
    <scope>NUCLEOTIDE SEQUENCE [LARGE SCALE GENOMIC DNA]</scope>
    <source>
        <strain evidence="6">E3</strain>
    </source>
</reference>
<dbReference type="Proteomes" id="UP000290189">
    <property type="component" value="Unassembled WGS sequence"/>
</dbReference>
<dbReference type="OrthoDB" id="417208at2759"/>
<keyword evidence="2" id="KW-0963">Cytoplasm</keyword>
<evidence type="ECO:0000313" key="7">
    <source>
        <dbReference type="EMBL" id="SPQ93576.1"/>
    </source>
</evidence>
<name>A0A0G4J4G2_PLABS</name>
<geneLocation type="mitochondrion" evidence="7"/>
<dbReference type="PANTHER" id="PTHR46126:SF1">
    <property type="entry name" value="DYNACTIN SUBUNIT 5"/>
    <property type="match status" value="1"/>
</dbReference>
<gene>
    <name evidence="6" type="ORF">PBRA_002509</name>
    <name evidence="7" type="ORF">PLBR_LOCUS791</name>
</gene>
<dbReference type="Gene3D" id="2.160.10.10">
    <property type="entry name" value="Hexapeptide repeat proteins"/>
    <property type="match status" value="1"/>
</dbReference>
<evidence type="ECO:0000313" key="8">
    <source>
        <dbReference type="Proteomes" id="UP000039324"/>
    </source>
</evidence>
<evidence type="ECO:0000313" key="9">
    <source>
        <dbReference type="Proteomes" id="UP000290189"/>
    </source>
</evidence>
<keyword evidence="3" id="KW-0206">Cytoskeleton</keyword>
<evidence type="ECO:0000256" key="4">
    <source>
        <dbReference type="ARBA" id="ARBA00034706"/>
    </source>
</evidence>
<dbReference type="Pfam" id="PF21711">
    <property type="entry name" value="DCTN5"/>
    <property type="match status" value="1"/>
</dbReference>
<comment type="subcellular location">
    <subcellularLocation>
        <location evidence="1">Cytoplasm</location>
        <location evidence="1">Cytoskeleton</location>
    </subcellularLocation>
</comment>
<comment type="similarity">
    <text evidence="4">Belongs to the dynactin subunits 5/6 family. Dynactin subunit 5 subfamily.</text>
</comment>
<dbReference type="EMBL" id="OVEO01000001">
    <property type="protein sequence ID" value="SPQ93576.1"/>
    <property type="molecule type" value="Genomic_DNA"/>
</dbReference>
<dbReference type="InterPro" id="IPR011004">
    <property type="entry name" value="Trimer_LpxA-like_sf"/>
</dbReference>
<dbReference type="SUPFAM" id="SSF51161">
    <property type="entry name" value="Trimeric LpxA-like enzymes"/>
    <property type="match status" value="1"/>
</dbReference>
<sequence length="209" mass="21907">MEAAGDFVDRVASAVASPVVIDHSASVLTSSRNVVSRQADLACPERIVVSGCSIICKGAVIRADRAAVSIGQYCRIGEGAKVQPATAPSADPSDRKYLPCAILDNVIIERNATVQATMVDCNTHIMEGAIVGERCVIGPCCRVLPGAVVPPDTVVAPGTVVGGRPATIVDFLPSGFAIDWARHCRDDHRRTVASRHESLQPTAQSGLLI</sequence>
<evidence type="ECO:0000256" key="5">
    <source>
        <dbReference type="ARBA" id="ARBA00034865"/>
    </source>
</evidence>
<evidence type="ECO:0000313" key="6">
    <source>
        <dbReference type="EMBL" id="CEP02244.1"/>
    </source>
</evidence>